<evidence type="ECO:0000313" key="2">
    <source>
        <dbReference type="EMBL" id="POM73594.1"/>
    </source>
</evidence>
<dbReference type="GO" id="GO:0004386">
    <property type="term" value="F:helicase activity"/>
    <property type="evidence" value="ECO:0007669"/>
    <property type="project" value="UniProtKB-KW"/>
</dbReference>
<gene>
    <name evidence="2" type="ORF">PHPALM_9543</name>
</gene>
<reference evidence="2 3" key="1">
    <citation type="journal article" date="2017" name="Genome Biol. Evol.">
        <title>Phytophthora megakarya and P. palmivora, closely related causal agents of cacao black pod rot, underwent increases in genome sizes and gene numbers by different mechanisms.</title>
        <authorList>
            <person name="Ali S.S."/>
            <person name="Shao J."/>
            <person name="Lary D.J."/>
            <person name="Kronmiller B."/>
            <person name="Shen D."/>
            <person name="Strem M.D."/>
            <person name="Amoako-Attah I."/>
            <person name="Akrofi A.Y."/>
            <person name="Begoude B.A."/>
            <person name="Ten Hoopen G.M."/>
            <person name="Coulibaly K."/>
            <person name="Kebe B.I."/>
            <person name="Melnick R.L."/>
            <person name="Guiltinan M.J."/>
            <person name="Tyler B.M."/>
            <person name="Meinhardt L.W."/>
            <person name="Bailey B.A."/>
        </authorList>
    </citation>
    <scope>NUCLEOTIDE SEQUENCE [LARGE SCALE GENOMIC DNA]</scope>
    <source>
        <strain evidence="3">sbr112.9</strain>
    </source>
</reference>
<evidence type="ECO:0000313" key="3">
    <source>
        <dbReference type="Proteomes" id="UP000237271"/>
    </source>
</evidence>
<keyword evidence="3" id="KW-1185">Reference proteome</keyword>
<keyword evidence="2" id="KW-0547">Nucleotide-binding</keyword>
<sequence>MSTRPGSIGAAKSLGLAGPHSPTELCNVPTSVRAWDTREDRQDAYTPEEVLGVAGPREGVAMSLATVYEAKAHCQACGIATTASPNAESRRAVQASTVAAGNIGPQAAEAAEESAKDISSVGNLGPHSETPPARQVEEQYHVFEVMSGRQLKAGAVHLDALPEVSAPGDEHPERDALGVASDGTRAFECPSDVQSLGRLLRPFYAFAQTYFDDIFVYSRAEDGPTTLAVHLKHLRRVFEVLIANQR</sequence>
<keyword evidence="2" id="KW-0067">ATP-binding</keyword>
<feature type="region of interest" description="Disordered" evidence="1">
    <location>
        <begin position="1"/>
        <end position="43"/>
    </location>
</feature>
<keyword evidence="2" id="KW-0378">Hydrolase</keyword>
<dbReference type="Gene3D" id="3.30.70.270">
    <property type="match status" value="1"/>
</dbReference>
<dbReference type="InterPro" id="IPR043128">
    <property type="entry name" value="Rev_trsase/Diguanyl_cyclase"/>
</dbReference>
<keyword evidence="2" id="KW-0347">Helicase</keyword>
<evidence type="ECO:0000256" key="1">
    <source>
        <dbReference type="SAM" id="MobiDB-lite"/>
    </source>
</evidence>
<proteinExistence type="predicted"/>
<dbReference type="Proteomes" id="UP000237271">
    <property type="component" value="Unassembled WGS sequence"/>
</dbReference>
<feature type="region of interest" description="Disordered" evidence="1">
    <location>
        <begin position="105"/>
        <end position="132"/>
    </location>
</feature>
<protein>
    <submittedName>
        <fullName evidence="2">ATP-dependent RNA helicase Prp43</fullName>
    </submittedName>
</protein>
<dbReference type="EMBL" id="NCKW01005073">
    <property type="protein sequence ID" value="POM73594.1"/>
    <property type="molecule type" value="Genomic_DNA"/>
</dbReference>
<name>A0A2P4Y706_9STRA</name>
<dbReference type="AlphaFoldDB" id="A0A2P4Y706"/>
<accession>A0A2P4Y706</accession>
<organism evidence="2 3">
    <name type="scientific">Phytophthora palmivora</name>
    <dbReference type="NCBI Taxonomy" id="4796"/>
    <lineage>
        <taxon>Eukaryota</taxon>
        <taxon>Sar</taxon>
        <taxon>Stramenopiles</taxon>
        <taxon>Oomycota</taxon>
        <taxon>Peronosporomycetes</taxon>
        <taxon>Peronosporales</taxon>
        <taxon>Peronosporaceae</taxon>
        <taxon>Phytophthora</taxon>
    </lineage>
</organism>
<comment type="caution">
    <text evidence="2">The sequence shown here is derived from an EMBL/GenBank/DDBJ whole genome shotgun (WGS) entry which is preliminary data.</text>
</comment>